<evidence type="ECO:0000313" key="11">
    <source>
        <dbReference type="Proteomes" id="UP001279734"/>
    </source>
</evidence>
<protein>
    <recommendedName>
        <fullName evidence="5">1-acylglycerol-3-phosphate O-acyltransferase</fullName>
        <ecNumber evidence="5">2.3.1.51</ecNumber>
    </recommendedName>
</protein>
<dbReference type="EMBL" id="BSYO01000016">
    <property type="protein sequence ID" value="GMH16231.1"/>
    <property type="molecule type" value="Genomic_DNA"/>
</dbReference>
<keyword evidence="11" id="KW-1185">Reference proteome</keyword>
<evidence type="ECO:0000256" key="1">
    <source>
        <dbReference type="ARBA" id="ARBA00001141"/>
    </source>
</evidence>
<dbReference type="AlphaFoldDB" id="A0AAD3XTZ2"/>
<dbReference type="PANTHER" id="PTHR10983:SF16">
    <property type="entry name" value="LYSOCARDIOLIPIN ACYLTRANSFERASE 1"/>
    <property type="match status" value="1"/>
</dbReference>
<keyword evidence="8" id="KW-0812">Transmembrane</keyword>
<organism evidence="10 11">
    <name type="scientific">Nepenthes gracilis</name>
    <name type="common">Slender pitcher plant</name>
    <dbReference type="NCBI Taxonomy" id="150966"/>
    <lineage>
        <taxon>Eukaryota</taxon>
        <taxon>Viridiplantae</taxon>
        <taxon>Streptophyta</taxon>
        <taxon>Embryophyta</taxon>
        <taxon>Tracheophyta</taxon>
        <taxon>Spermatophyta</taxon>
        <taxon>Magnoliopsida</taxon>
        <taxon>eudicotyledons</taxon>
        <taxon>Gunneridae</taxon>
        <taxon>Pentapetalae</taxon>
        <taxon>Caryophyllales</taxon>
        <taxon>Nepenthaceae</taxon>
        <taxon>Nepenthes</taxon>
    </lineage>
</organism>
<comment type="pathway">
    <text evidence="3">Lipid metabolism.</text>
</comment>
<dbReference type="InterPro" id="IPR002123">
    <property type="entry name" value="Plipid/glycerol_acylTrfase"/>
</dbReference>
<evidence type="ECO:0000256" key="7">
    <source>
        <dbReference type="ARBA" id="ARBA00023315"/>
    </source>
</evidence>
<dbReference type="InterPro" id="IPR032098">
    <property type="entry name" value="Acyltransf_C"/>
</dbReference>
<keyword evidence="6" id="KW-0808">Transferase</keyword>
<keyword evidence="7" id="KW-0012">Acyltransferase</keyword>
<evidence type="ECO:0000256" key="8">
    <source>
        <dbReference type="SAM" id="Phobius"/>
    </source>
</evidence>
<evidence type="ECO:0000256" key="3">
    <source>
        <dbReference type="ARBA" id="ARBA00005189"/>
    </source>
</evidence>
<dbReference type="EC" id="2.3.1.51" evidence="5"/>
<accession>A0AAD3XTZ2</accession>
<dbReference type="Pfam" id="PF01553">
    <property type="entry name" value="Acyltransferase"/>
    <property type="match status" value="1"/>
</dbReference>
<dbReference type="GO" id="GO:0003841">
    <property type="term" value="F:1-acylglycerol-3-phosphate O-acyltransferase activity"/>
    <property type="evidence" value="ECO:0007669"/>
    <property type="project" value="UniProtKB-EC"/>
</dbReference>
<dbReference type="CDD" id="cd07990">
    <property type="entry name" value="LPLAT_LCLAT1-like"/>
    <property type="match status" value="1"/>
</dbReference>
<reference evidence="10" key="1">
    <citation type="submission" date="2023-05" db="EMBL/GenBank/DDBJ databases">
        <title>Nepenthes gracilis genome sequencing.</title>
        <authorList>
            <person name="Fukushima K."/>
        </authorList>
    </citation>
    <scope>NUCLEOTIDE SEQUENCE</scope>
    <source>
        <strain evidence="10">SING2019-196</strain>
    </source>
</reference>
<dbReference type="PANTHER" id="PTHR10983">
    <property type="entry name" value="1-ACYLGLYCEROL-3-PHOSPHATE ACYLTRANSFERASE-RELATED"/>
    <property type="match status" value="1"/>
</dbReference>
<dbReference type="GO" id="GO:0012505">
    <property type="term" value="C:endomembrane system"/>
    <property type="evidence" value="ECO:0007669"/>
    <property type="project" value="TreeGrafter"/>
</dbReference>
<comment type="caution">
    <text evidence="10">The sequence shown here is derived from an EMBL/GenBank/DDBJ whole genome shotgun (WGS) entry which is preliminary data.</text>
</comment>
<dbReference type="SUPFAM" id="SSF69593">
    <property type="entry name" value="Glycerol-3-phosphate (1)-acyltransferase"/>
    <property type="match status" value="1"/>
</dbReference>
<dbReference type="Proteomes" id="UP001279734">
    <property type="component" value="Unassembled WGS sequence"/>
</dbReference>
<comment type="catalytic activity">
    <reaction evidence="1">
        <text>a 1-acyl-sn-glycero-3-phosphate + an acyl-CoA = a 1,2-diacyl-sn-glycero-3-phosphate + CoA</text>
        <dbReference type="Rhea" id="RHEA:19709"/>
        <dbReference type="ChEBI" id="CHEBI:57287"/>
        <dbReference type="ChEBI" id="CHEBI:57970"/>
        <dbReference type="ChEBI" id="CHEBI:58342"/>
        <dbReference type="ChEBI" id="CHEBI:58608"/>
        <dbReference type="EC" id="2.3.1.51"/>
    </reaction>
</comment>
<comment type="similarity">
    <text evidence="4">Belongs to the 1-acyl-sn-glycerol-3-phosphate acyltransferase family.</text>
</comment>
<evidence type="ECO:0000256" key="2">
    <source>
        <dbReference type="ARBA" id="ARBA00004728"/>
    </source>
</evidence>
<keyword evidence="8" id="KW-1133">Transmembrane helix</keyword>
<feature type="transmembrane region" description="Helical" evidence="8">
    <location>
        <begin position="229"/>
        <end position="247"/>
    </location>
</feature>
<proteinExistence type="inferred from homology"/>
<evidence type="ECO:0000256" key="6">
    <source>
        <dbReference type="ARBA" id="ARBA00022679"/>
    </source>
</evidence>
<comment type="pathway">
    <text evidence="2">Phospholipid metabolism; CDP-diacylglycerol biosynthesis; CDP-diacylglycerol from sn-glycerol 3-phosphate: step 2/3.</text>
</comment>
<sequence>MGERVLVIANHRTEVDWMYLWDLALRKERLGYIKYILKGSLMKLPIFGWAFHIFEFIPVERKWEIDERIMHQMLSTFTNPEDPLWLALFPEGTDFTEQKCKLSQKFATENGFPVLRHLLLPKAKGFCACLGVLRDTLDAVYDVTMAYKNECPSFLDNVFGVDPSEVHIHVRRIPIKDIPASDDEAAAWLLDRFQLKDQLLADFKSQGHFPNQVNEGYLSTIKCLVNCSVVIGLTGVFTYLAFLYLWVRIYIGISCAYLAAANYFNFRPSPLPIWGFKARRSE</sequence>
<dbReference type="Pfam" id="PF16076">
    <property type="entry name" value="Acyltransf_C"/>
    <property type="match status" value="1"/>
</dbReference>
<evidence type="ECO:0000259" key="9">
    <source>
        <dbReference type="SMART" id="SM00563"/>
    </source>
</evidence>
<evidence type="ECO:0000256" key="4">
    <source>
        <dbReference type="ARBA" id="ARBA00008655"/>
    </source>
</evidence>
<feature type="domain" description="Phospholipid/glycerol acyltransferase" evidence="9">
    <location>
        <begin position="5"/>
        <end position="127"/>
    </location>
</feature>
<name>A0AAD3XTZ2_NEPGR</name>
<evidence type="ECO:0000313" key="10">
    <source>
        <dbReference type="EMBL" id="GMH16231.1"/>
    </source>
</evidence>
<gene>
    <name evidence="10" type="ORF">Nepgr_018072</name>
</gene>
<dbReference type="SMART" id="SM00563">
    <property type="entry name" value="PlsC"/>
    <property type="match status" value="1"/>
</dbReference>
<keyword evidence="8" id="KW-0472">Membrane</keyword>
<evidence type="ECO:0000256" key="5">
    <source>
        <dbReference type="ARBA" id="ARBA00013211"/>
    </source>
</evidence>